<comment type="caution">
    <text evidence="5">The sequence shown here is derived from an EMBL/GenBank/DDBJ whole genome shotgun (WGS) entry which is preliminary data.</text>
</comment>
<dbReference type="Pfam" id="PF12733">
    <property type="entry name" value="Cadherin-like"/>
    <property type="match status" value="1"/>
</dbReference>
<dbReference type="InterPro" id="IPR025883">
    <property type="entry name" value="Cadherin-like_domain"/>
</dbReference>
<protein>
    <submittedName>
        <fullName evidence="5">Cadherin-like beta sandwich domain-containing protein</fullName>
    </submittedName>
</protein>
<evidence type="ECO:0000313" key="5">
    <source>
        <dbReference type="EMBL" id="MCF2651353.1"/>
    </source>
</evidence>
<evidence type="ECO:0000256" key="1">
    <source>
        <dbReference type="SAM" id="MobiDB-lite"/>
    </source>
</evidence>
<keyword evidence="6" id="KW-1185">Reference proteome</keyword>
<evidence type="ECO:0000259" key="4">
    <source>
        <dbReference type="Pfam" id="PF12733"/>
    </source>
</evidence>
<dbReference type="Proteomes" id="UP001299220">
    <property type="component" value="Unassembled WGS sequence"/>
</dbReference>
<accession>A0ABS9CLA1</accession>
<reference evidence="5 6" key="1">
    <citation type="submission" date="2020-12" db="EMBL/GenBank/DDBJ databases">
        <title>Whole genome sequences of gut porcine anaerobes.</title>
        <authorList>
            <person name="Kubasova T."/>
            <person name="Jahodarova E."/>
            <person name="Rychlik I."/>
        </authorList>
    </citation>
    <scope>NUCLEOTIDE SEQUENCE [LARGE SCALE GENOMIC DNA]</scope>
    <source>
        <strain evidence="5 6">An867</strain>
    </source>
</reference>
<evidence type="ECO:0000313" key="6">
    <source>
        <dbReference type="Proteomes" id="UP001299220"/>
    </source>
</evidence>
<feature type="domain" description="Cadherin-like beta-sandwich-like" evidence="4">
    <location>
        <begin position="182"/>
        <end position="254"/>
    </location>
</feature>
<gene>
    <name evidence="5" type="ORF">JQM67_01860</name>
</gene>
<dbReference type="Gene3D" id="2.60.40.2340">
    <property type="match status" value="1"/>
</dbReference>
<proteinExistence type="predicted"/>
<evidence type="ECO:0000256" key="2">
    <source>
        <dbReference type="SAM" id="Phobius"/>
    </source>
</evidence>
<keyword evidence="3" id="KW-0732">Signal</keyword>
<keyword evidence="2" id="KW-0812">Transmembrane</keyword>
<sequence>MQKGIINYLLCAAAWLFCLLMLCPDVSADEAEGLFHVFKEPEEIRRGSSFSVVLSPAESTLSAFVLFAEYDPTDIMQAKAVFSENLRDAYIYTSEQDGRLAVVYTTKNSRSLPENGTLTLTFRTSADSLMETLPLRISVMDAAAADASPLLDEPESLELEVPFAPDPASDSSLLSLTPPVGTLVPPFDPEILEYTLDVPFSSASLVFDAVPADGATVRVNRKNLGAGGSTVDFSFTVTAEDGVTKSVYTVSVTRLTKVSAPSTAAGSSGTSGSHSASAGSTGEASSADTGDTDDLPAQSGSTLPTGAVDTVYVSSGTVPYDTRADRFETMAIVLISVGAGMGFVVFVQRFGKSHDPNDEDK</sequence>
<feature type="signal peptide" evidence="3">
    <location>
        <begin position="1"/>
        <end position="28"/>
    </location>
</feature>
<keyword evidence="2" id="KW-1133">Transmembrane helix</keyword>
<name>A0ABS9CLA1_9FIRM</name>
<keyword evidence="2" id="KW-0472">Membrane</keyword>
<evidence type="ECO:0000256" key="3">
    <source>
        <dbReference type="SAM" id="SignalP"/>
    </source>
</evidence>
<feature type="compositionally biased region" description="Low complexity" evidence="1">
    <location>
        <begin position="259"/>
        <end position="289"/>
    </location>
</feature>
<dbReference type="EMBL" id="JAFBIT010000001">
    <property type="protein sequence ID" value="MCF2651353.1"/>
    <property type="molecule type" value="Genomic_DNA"/>
</dbReference>
<feature type="transmembrane region" description="Helical" evidence="2">
    <location>
        <begin position="329"/>
        <end position="347"/>
    </location>
</feature>
<feature type="region of interest" description="Disordered" evidence="1">
    <location>
        <begin position="259"/>
        <end position="303"/>
    </location>
</feature>
<organism evidence="5 6">
    <name type="scientific">Anaeromassilibacillus senegalensis</name>
    <dbReference type="NCBI Taxonomy" id="1673717"/>
    <lineage>
        <taxon>Bacteria</taxon>
        <taxon>Bacillati</taxon>
        <taxon>Bacillota</taxon>
        <taxon>Clostridia</taxon>
        <taxon>Eubacteriales</taxon>
        <taxon>Acutalibacteraceae</taxon>
        <taxon>Anaeromassilibacillus</taxon>
    </lineage>
</organism>
<feature type="chain" id="PRO_5045640900" evidence="3">
    <location>
        <begin position="29"/>
        <end position="361"/>
    </location>
</feature>
<dbReference type="RefSeq" id="WP_235322298.1">
    <property type="nucleotide sequence ID" value="NZ_JAFBIT010000001.1"/>
</dbReference>